<evidence type="ECO:0000256" key="1">
    <source>
        <dbReference type="ARBA" id="ARBA00004701"/>
    </source>
</evidence>
<evidence type="ECO:0000256" key="7">
    <source>
        <dbReference type="PIRNR" id="PIRNR000124"/>
    </source>
</evidence>
<dbReference type="InterPro" id="IPR036220">
    <property type="entry name" value="UDP-Glc/GDP-Man_DH_C_sf"/>
</dbReference>
<dbReference type="SUPFAM" id="SSF52413">
    <property type="entry name" value="UDP-glucose/GDP-mannose dehydrogenase C-terminal domain"/>
    <property type="match status" value="1"/>
</dbReference>
<evidence type="ECO:0000256" key="3">
    <source>
        <dbReference type="ARBA" id="ARBA00012954"/>
    </source>
</evidence>
<comment type="catalytic activity">
    <reaction evidence="6 7">
        <text>UDP-alpha-D-glucose + 2 NAD(+) + H2O = UDP-alpha-D-glucuronate + 2 NADH + 3 H(+)</text>
        <dbReference type="Rhea" id="RHEA:23596"/>
        <dbReference type="ChEBI" id="CHEBI:15377"/>
        <dbReference type="ChEBI" id="CHEBI:15378"/>
        <dbReference type="ChEBI" id="CHEBI:57540"/>
        <dbReference type="ChEBI" id="CHEBI:57945"/>
        <dbReference type="ChEBI" id="CHEBI:58052"/>
        <dbReference type="ChEBI" id="CHEBI:58885"/>
        <dbReference type="EC" id="1.1.1.22"/>
    </reaction>
</comment>
<dbReference type="InterPro" id="IPR014027">
    <property type="entry name" value="UDP-Glc/GDP-Man_DH_C"/>
</dbReference>
<dbReference type="PANTHER" id="PTHR43750:SF3">
    <property type="entry name" value="UDP-GLUCOSE 6-DEHYDROGENASE TUAD"/>
    <property type="match status" value="1"/>
</dbReference>
<dbReference type="InterPro" id="IPR008927">
    <property type="entry name" value="6-PGluconate_DH-like_C_sf"/>
</dbReference>
<dbReference type="InterPro" id="IPR028357">
    <property type="entry name" value="UDPglc_DH_bac"/>
</dbReference>
<dbReference type="SMART" id="SM00984">
    <property type="entry name" value="UDPG_MGDP_dh_C"/>
    <property type="match status" value="1"/>
</dbReference>
<evidence type="ECO:0000313" key="10">
    <source>
        <dbReference type="Proteomes" id="UP000639973"/>
    </source>
</evidence>
<comment type="caution">
    <text evidence="9">The sequence shown here is derived from an EMBL/GenBank/DDBJ whole genome shotgun (WGS) entry which is preliminary data.</text>
</comment>
<keyword evidence="10" id="KW-1185">Reference proteome</keyword>
<organism evidence="9 10">
    <name type="scientific">Deinococcus aerolatus</name>
    <dbReference type="NCBI Taxonomy" id="522487"/>
    <lineage>
        <taxon>Bacteria</taxon>
        <taxon>Thermotogati</taxon>
        <taxon>Deinococcota</taxon>
        <taxon>Deinococci</taxon>
        <taxon>Deinococcales</taxon>
        <taxon>Deinococcaceae</taxon>
        <taxon>Deinococcus</taxon>
    </lineage>
</organism>
<dbReference type="SUPFAM" id="SSF48179">
    <property type="entry name" value="6-phosphogluconate dehydrogenase C-terminal domain-like"/>
    <property type="match status" value="1"/>
</dbReference>
<dbReference type="Pfam" id="PF03721">
    <property type="entry name" value="UDPG_MGDP_dh_N"/>
    <property type="match status" value="1"/>
</dbReference>
<dbReference type="PANTHER" id="PTHR43750">
    <property type="entry name" value="UDP-GLUCOSE 6-DEHYDROGENASE TUAD"/>
    <property type="match status" value="1"/>
</dbReference>
<evidence type="ECO:0000256" key="6">
    <source>
        <dbReference type="ARBA" id="ARBA00047473"/>
    </source>
</evidence>
<name>A0ABQ2GGA4_9DEIO</name>
<comment type="similarity">
    <text evidence="2 7">Belongs to the UDP-glucose/GDP-mannose dehydrogenase family.</text>
</comment>
<dbReference type="Proteomes" id="UP000639973">
    <property type="component" value="Unassembled WGS sequence"/>
</dbReference>
<proteinExistence type="inferred from homology"/>
<dbReference type="RefSeq" id="WP_229723764.1">
    <property type="nucleotide sequence ID" value="NZ_BMOL01000040.1"/>
</dbReference>
<dbReference type="InterPro" id="IPR017476">
    <property type="entry name" value="UDP-Glc/GDP-Man"/>
</dbReference>
<accession>A0ABQ2GGA4</accession>
<dbReference type="SUPFAM" id="SSF51735">
    <property type="entry name" value="NAD(P)-binding Rossmann-fold domains"/>
    <property type="match status" value="1"/>
</dbReference>
<dbReference type="Gene3D" id="3.40.50.720">
    <property type="entry name" value="NAD(P)-binding Rossmann-like Domain"/>
    <property type="match status" value="2"/>
</dbReference>
<dbReference type="PIRSF" id="PIRSF500134">
    <property type="entry name" value="UDPglc_DH_bac"/>
    <property type="match status" value="1"/>
</dbReference>
<dbReference type="InterPro" id="IPR014026">
    <property type="entry name" value="UDP-Glc/GDP-Man_DH_dimer"/>
</dbReference>
<reference evidence="10" key="1">
    <citation type="journal article" date="2019" name="Int. J. Syst. Evol. Microbiol.">
        <title>The Global Catalogue of Microorganisms (GCM) 10K type strain sequencing project: providing services to taxonomists for standard genome sequencing and annotation.</title>
        <authorList>
            <consortium name="The Broad Institute Genomics Platform"/>
            <consortium name="The Broad Institute Genome Sequencing Center for Infectious Disease"/>
            <person name="Wu L."/>
            <person name="Ma J."/>
        </authorList>
    </citation>
    <scope>NUCLEOTIDE SEQUENCE [LARGE SCALE GENOMIC DNA]</scope>
    <source>
        <strain evidence="10">JCM 15442</strain>
    </source>
</reference>
<dbReference type="NCBIfam" id="TIGR03026">
    <property type="entry name" value="NDP-sugDHase"/>
    <property type="match status" value="1"/>
</dbReference>
<protein>
    <recommendedName>
        <fullName evidence="3 7">UDP-glucose 6-dehydrogenase</fullName>
        <ecNumber evidence="3 7">1.1.1.22</ecNumber>
    </recommendedName>
</protein>
<evidence type="ECO:0000259" key="8">
    <source>
        <dbReference type="SMART" id="SM00984"/>
    </source>
</evidence>
<dbReference type="EMBL" id="BMOL01000040">
    <property type="protein sequence ID" value="GGL94981.1"/>
    <property type="molecule type" value="Genomic_DNA"/>
</dbReference>
<keyword evidence="5 7" id="KW-0520">NAD</keyword>
<sequence>MSHTPTLHTPMKVAVVGTGYVGLGTAALLAYFGHQVMGLDIDQGKVDMLQRGELPIYEPGLGELMAECGDRLHWTTDYSAAIPGADVIFICVGTPPLPGGQPDLRYLAAAAQDVARHLNGKMQVVVNKSTVPVGTGDWVARIIEDHAPDYKAHQYNVVSNPEFLREGTALFDSLYPDRLVLGGNDGAGVARLLELYAPLIEQDFVAPAHVPRPEGYTRPEVVATSLSSAEMIKYAANAFLALKISFANEIAGLCERVDADIEEVARGIGSDARIGRQFLSAGAGWGGSCFGKDTSALISTGEEYGYDMPILRAAVEVNQRQRQLVIAKLQKHLHRLQGKRVAVLGMAFKPNTDDLRDAPAHDAIARLNELGATVVAHDPVAMDRARREWGHLKYAEASSAEDALMGADAVILMTEWKEYRELDWNGAVRTMRQPLVIDTRNVLRCVLATGILEQIGRRGQGQVIPGQTIQGQAATPQGLG</sequence>
<evidence type="ECO:0000256" key="4">
    <source>
        <dbReference type="ARBA" id="ARBA00023002"/>
    </source>
</evidence>
<dbReference type="Pfam" id="PF03720">
    <property type="entry name" value="UDPG_MGDP_dh_C"/>
    <property type="match status" value="1"/>
</dbReference>
<evidence type="ECO:0000256" key="2">
    <source>
        <dbReference type="ARBA" id="ARBA00006601"/>
    </source>
</evidence>
<evidence type="ECO:0000256" key="5">
    <source>
        <dbReference type="ARBA" id="ARBA00023027"/>
    </source>
</evidence>
<dbReference type="InterPro" id="IPR036291">
    <property type="entry name" value="NAD(P)-bd_dom_sf"/>
</dbReference>
<dbReference type="InterPro" id="IPR001732">
    <property type="entry name" value="UDP-Glc/GDP-Man_DH_N"/>
</dbReference>
<dbReference type="PIRSF" id="PIRSF000124">
    <property type="entry name" value="UDPglc_GDPman_dh"/>
    <property type="match status" value="1"/>
</dbReference>
<evidence type="ECO:0000313" key="9">
    <source>
        <dbReference type="EMBL" id="GGL94981.1"/>
    </source>
</evidence>
<comment type="pathway">
    <text evidence="1">Nucleotide-sugar biosynthesis; UDP-alpha-D-glucuronate biosynthesis; UDP-alpha-D-glucuronate from UDP-alpha-D-glucose: step 1/1.</text>
</comment>
<dbReference type="EC" id="1.1.1.22" evidence="3 7"/>
<gene>
    <name evidence="9" type="ORF">GCM10010840_36300</name>
</gene>
<feature type="domain" description="UDP-glucose/GDP-mannose dehydrogenase C-terminal" evidence="8">
    <location>
        <begin position="342"/>
        <end position="445"/>
    </location>
</feature>
<dbReference type="Pfam" id="PF00984">
    <property type="entry name" value="UDPG_MGDP_dh"/>
    <property type="match status" value="1"/>
</dbReference>
<keyword evidence="4 7" id="KW-0560">Oxidoreductase</keyword>
<dbReference type="Gene3D" id="1.20.5.100">
    <property type="entry name" value="Cytochrome c1, transmembrane anchor, C-terminal"/>
    <property type="match status" value="1"/>
</dbReference>